<evidence type="ECO:0000256" key="3">
    <source>
        <dbReference type="ARBA" id="ARBA00023295"/>
    </source>
</evidence>
<dbReference type="InterPro" id="IPR001547">
    <property type="entry name" value="Glyco_hydro_5"/>
</dbReference>
<dbReference type="OMA" id="EMKFNCV"/>
<evidence type="ECO:0000256" key="1">
    <source>
        <dbReference type="ARBA" id="ARBA00005641"/>
    </source>
</evidence>
<sequence length="375" mass="42576">MGVVSLQTILLVSIVLFGSLANSFPLSTNGKCASHMETMLVEGLSHKPLPELIEYSISSLGFNCVRLMWSTYMFTRNVYGSLTIERSFESLNLKEGRDGIAKNNPSLLKLTVVEAYEKVVDELGAKGIMVVPDNHRDFDPKEWLEGLAIVAKRFQHKPQVVAMSMRNELRGPHQTQQEWFQNVHEGAKRIHTVNPNSFLPKTPEANLDNKLVYEGHWYSFTGGKREEWQDVQPGRRGVIKGDNQFLSCFLAYVAERDLDWAMWALQGSYYRRNDSPDFEEYYGVLGKTWNQTRNPKFEERYRLIQQKLQAVGNGLPGTVSTDCSSKQSIWKVISSSKLQLATMDEQGKSLCLENNSNSSTILIKECLCPTDDEKC</sequence>
<dbReference type="GO" id="GO:0004553">
    <property type="term" value="F:hydrolase activity, hydrolyzing O-glycosyl compounds"/>
    <property type="evidence" value="ECO:0007669"/>
    <property type="project" value="InterPro"/>
</dbReference>
<feature type="signal peptide" evidence="5">
    <location>
        <begin position="1"/>
        <end position="21"/>
    </location>
</feature>
<accession>A0A200R896</accession>
<gene>
    <name evidence="7" type="ORF">BVC80_8935g20</name>
</gene>
<dbReference type="AlphaFoldDB" id="A0A200R896"/>
<keyword evidence="3 4" id="KW-0326">Glycosidase</keyword>
<protein>
    <submittedName>
        <fullName evidence="7">Glycoside hydrolase</fullName>
    </submittedName>
</protein>
<dbReference type="Gene3D" id="3.20.20.80">
    <property type="entry name" value="Glycosidases"/>
    <property type="match status" value="1"/>
</dbReference>
<comment type="similarity">
    <text evidence="1 4">Belongs to the glycosyl hydrolase 5 (cellulase A) family.</text>
</comment>
<evidence type="ECO:0000256" key="2">
    <source>
        <dbReference type="ARBA" id="ARBA00022801"/>
    </source>
</evidence>
<evidence type="ECO:0000256" key="4">
    <source>
        <dbReference type="RuleBase" id="RU361153"/>
    </source>
</evidence>
<evidence type="ECO:0000259" key="6">
    <source>
        <dbReference type="Pfam" id="PF00150"/>
    </source>
</evidence>
<dbReference type="SUPFAM" id="SSF51445">
    <property type="entry name" value="(Trans)glycosidases"/>
    <property type="match status" value="1"/>
</dbReference>
<dbReference type="InterPro" id="IPR017853">
    <property type="entry name" value="GH"/>
</dbReference>
<dbReference type="OrthoDB" id="442731at2759"/>
<reference evidence="7 8" key="1">
    <citation type="journal article" date="2017" name="Mol. Plant">
        <title>The Genome of Medicinal Plant Macleaya cordata Provides New Insights into Benzylisoquinoline Alkaloids Metabolism.</title>
        <authorList>
            <person name="Liu X."/>
            <person name="Liu Y."/>
            <person name="Huang P."/>
            <person name="Ma Y."/>
            <person name="Qing Z."/>
            <person name="Tang Q."/>
            <person name="Cao H."/>
            <person name="Cheng P."/>
            <person name="Zheng Y."/>
            <person name="Yuan Z."/>
            <person name="Zhou Y."/>
            <person name="Liu J."/>
            <person name="Tang Z."/>
            <person name="Zhuo Y."/>
            <person name="Zhang Y."/>
            <person name="Yu L."/>
            <person name="Huang J."/>
            <person name="Yang P."/>
            <person name="Peng Q."/>
            <person name="Zhang J."/>
            <person name="Jiang W."/>
            <person name="Zhang Z."/>
            <person name="Lin K."/>
            <person name="Ro D.K."/>
            <person name="Chen X."/>
            <person name="Xiong X."/>
            <person name="Shang Y."/>
            <person name="Huang S."/>
            <person name="Zeng J."/>
        </authorList>
    </citation>
    <scope>NUCLEOTIDE SEQUENCE [LARGE SCALE GENOMIC DNA]</scope>
    <source>
        <strain evidence="8">cv. BLH2017</strain>
        <tissue evidence="7">Root</tissue>
    </source>
</reference>
<proteinExistence type="inferred from homology"/>
<dbReference type="InParanoid" id="A0A200R896"/>
<evidence type="ECO:0000256" key="5">
    <source>
        <dbReference type="SAM" id="SignalP"/>
    </source>
</evidence>
<keyword evidence="2 4" id="KW-0378">Hydrolase</keyword>
<dbReference type="Pfam" id="PF00150">
    <property type="entry name" value="Cellulase"/>
    <property type="match status" value="1"/>
</dbReference>
<name>A0A200R896_MACCD</name>
<feature type="chain" id="PRO_5012239285" evidence="5">
    <location>
        <begin position="22"/>
        <end position="375"/>
    </location>
</feature>
<dbReference type="GO" id="GO:0000272">
    <property type="term" value="P:polysaccharide catabolic process"/>
    <property type="evidence" value="ECO:0007669"/>
    <property type="project" value="InterPro"/>
</dbReference>
<dbReference type="Proteomes" id="UP000195402">
    <property type="component" value="Unassembled WGS sequence"/>
</dbReference>
<organism evidence="7 8">
    <name type="scientific">Macleaya cordata</name>
    <name type="common">Five-seeded plume-poppy</name>
    <name type="synonym">Bocconia cordata</name>
    <dbReference type="NCBI Taxonomy" id="56857"/>
    <lineage>
        <taxon>Eukaryota</taxon>
        <taxon>Viridiplantae</taxon>
        <taxon>Streptophyta</taxon>
        <taxon>Embryophyta</taxon>
        <taxon>Tracheophyta</taxon>
        <taxon>Spermatophyta</taxon>
        <taxon>Magnoliopsida</taxon>
        <taxon>Ranunculales</taxon>
        <taxon>Papaveraceae</taxon>
        <taxon>Papaveroideae</taxon>
        <taxon>Macleaya</taxon>
    </lineage>
</organism>
<comment type="caution">
    <text evidence="7">The sequence shown here is derived from an EMBL/GenBank/DDBJ whole genome shotgun (WGS) entry which is preliminary data.</text>
</comment>
<feature type="domain" description="Glycoside hydrolase family 5" evidence="6">
    <location>
        <begin position="58"/>
        <end position="197"/>
    </location>
</feature>
<keyword evidence="5" id="KW-0732">Signal</keyword>
<evidence type="ECO:0000313" key="7">
    <source>
        <dbReference type="EMBL" id="OVA18920.1"/>
    </source>
</evidence>
<dbReference type="PANTHER" id="PTHR31263">
    <property type="entry name" value="CELLULASE FAMILY PROTEIN (AFU_ORTHOLOGUE AFUA_5G14560)"/>
    <property type="match status" value="1"/>
</dbReference>
<evidence type="ECO:0000313" key="8">
    <source>
        <dbReference type="Proteomes" id="UP000195402"/>
    </source>
</evidence>
<dbReference type="PANTHER" id="PTHR31263:SF0">
    <property type="entry name" value="CELLULASE FAMILY PROTEIN (AFU_ORTHOLOGUE AFUA_5G14560)"/>
    <property type="match status" value="1"/>
</dbReference>
<dbReference type="STRING" id="56857.A0A200R896"/>
<dbReference type="EMBL" id="MVGT01000349">
    <property type="protein sequence ID" value="OVA18920.1"/>
    <property type="molecule type" value="Genomic_DNA"/>
</dbReference>
<keyword evidence="8" id="KW-1185">Reference proteome</keyword>